<name>A0ABV0E8D2_9BURK</name>
<feature type="domain" description="RES" evidence="1">
    <location>
        <begin position="27"/>
        <end position="151"/>
    </location>
</feature>
<dbReference type="Pfam" id="PF08808">
    <property type="entry name" value="RES"/>
    <property type="match status" value="1"/>
</dbReference>
<dbReference type="Proteomes" id="UP001462961">
    <property type="component" value="Unassembled WGS sequence"/>
</dbReference>
<dbReference type="InterPro" id="IPR014914">
    <property type="entry name" value="RES_dom"/>
</dbReference>
<dbReference type="SMART" id="SM00953">
    <property type="entry name" value="RES"/>
    <property type="match status" value="1"/>
</dbReference>
<accession>A0ABV0E8D2</accession>
<keyword evidence="3" id="KW-1185">Reference proteome</keyword>
<comment type="caution">
    <text evidence="2">The sequence shown here is derived from an EMBL/GenBank/DDBJ whole genome shotgun (WGS) entry which is preliminary data.</text>
</comment>
<dbReference type="RefSeq" id="WP_012406521.1">
    <property type="nucleotide sequence ID" value="NZ_JAKUCO010000091.1"/>
</dbReference>
<organism evidence="2 3">
    <name type="scientific">Paraburkholderia caribensis</name>
    <dbReference type="NCBI Taxonomy" id="75105"/>
    <lineage>
        <taxon>Bacteria</taxon>
        <taxon>Pseudomonadati</taxon>
        <taxon>Pseudomonadota</taxon>
        <taxon>Betaproteobacteria</taxon>
        <taxon>Burkholderiales</taxon>
        <taxon>Burkholderiaceae</taxon>
        <taxon>Paraburkholderia</taxon>
    </lineage>
</organism>
<protein>
    <submittedName>
        <fullName evidence="2">RES domain-containing protein</fullName>
    </submittedName>
</protein>
<sequence>MTPLPTNLGTSTLSVWRLEREKHFPTWFTAEGAFLAGGRWSSPGQRIIYASLDPSTTILEVAVHKGFNVLDSVPHRLLEISIAAVSIEVVRPSDVPNPHWLNPGAVSPNQQKFGDALLASHPFVILPSAVSKHSWNLLINTSTATKYFNLKNDERFALDPRLTSIR</sequence>
<proteinExistence type="predicted"/>
<gene>
    <name evidence="2" type="ORF">VOI32_38055</name>
</gene>
<evidence type="ECO:0000313" key="2">
    <source>
        <dbReference type="EMBL" id="MEO1759660.1"/>
    </source>
</evidence>
<evidence type="ECO:0000259" key="1">
    <source>
        <dbReference type="SMART" id="SM00953"/>
    </source>
</evidence>
<evidence type="ECO:0000313" key="3">
    <source>
        <dbReference type="Proteomes" id="UP001462961"/>
    </source>
</evidence>
<dbReference type="EMBL" id="JAYLVJ010000085">
    <property type="protein sequence ID" value="MEO1759660.1"/>
    <property type="molecule type" value="Genomic_DNA"/>
</dbReference>
<reference evidence="2 3" key="1">
    <citation type="submission" date="2024-01" db="EMBL/GenBank/DDBJ databases">
        <title>The diversity of rhizobia nodulating Mimosa spp. in eleven states of Brazil covering several biomes is determined by host plant, location, and edaphic factors.</title>
        <authorList>
            <person name="Rouws L."/>
            <person name="Barauna A."/>
            <person name="Beukes C."/>
            <person name="De Faria S.M."/>
            <person name="Gross E."/>
            <person name="Dos Reis Junior F.B."/>
            <person name="Simon M."/>
            <person name="Maluk M."/>
            <person name="Odee D.W."/>
            <person name="Kenicer G."/>
            <person name="Young J.P.W."/>
            <person name="Reis V.M."/>
            <person name="Zilli J."/>
            <person name="James E.K."/>
        </authorList>
    </citation>
    <scope>NUCLEOTIDE SEQUENCE [LARGE SCALE GENOMIC DNA]</scope>
    <source>
        <strain evidence="2 3">JHI1651</strain>
    </source>
</reference>